<dbReference type="EMBL" id="GBRH01225085">
    <property type="protein sequence ID" value="JAD72810.1"/>
    <property type="molecule type" value="Transcribed_RNA"/>
</dbReference>
<name>A0A0A9CHE7_ARUDO</name>
<reference evidence="3" key="2">
    <citation type="journal article" date="2015" name="Data Brief">
        <title>Shoot transcriptome of the giant reed, Arundo donax.</title>
        <authorList>
            <person name="Barrero R.A."/>
            <person name="Guerrero F.D."/>
            <person name="Moolhuijzen P."/>
            <person name="Goolsby J.A."/>
            <person name="Tidwell J."/>
            <person name="Bellgard S.E."/>
            <person name="Bellgard M.I."/>
        </authorList>
    </citation>
    <scope>NUCLEOTIDE SEQUENCE</scope>
    <source>
        <tissue evidence="3">Shoot tissue taken approximately 20 cm above the soil surface</tissue>
    </source>
</reference>
<dbReference type="InterPro" id="IPR002156">
    <property type="entry name" value="RNaseH_domain"/>
</dbReference>
<feature type="domain" description="Reverse transcriptase zinc-binding" evidence="2">
    <location>
        <begin position="290"/>
        <end position="392"/>
    </location>
</feature>
<evidence type="ECO:0000313" key="3">
    <source>
        <dbReference type="EMBL" id="JAD72810.1"/>
    </source>
</evidence>
<feature type="domain" description="RNase H type-1" evidence="1">
    <location>
        <begin position="494"/>
        <end position="605"/>
    </location>
</feature>
<dbReference type="Pfam" id="PF13456">
    <property type="entry name" value="RVT_3"/>
    <property type="match status" value="1"/>
</dbReference>
<organism evidence="3">
    <name type="scientific">Arundo donax</name>
    <name type="common">Giant reed</name>
    <name type="synonym">Donax arundinaceus</name>
    <dbReference type="NCBI Taxonomy" id="35708"/>
    <lineage>
        <taxon>Eukaryota</taxon>
        <taxon>Viridiplantae</taxon>
        <taxon>Streptophyta</taxon>
        <taxon>Embryophyta</taxon>
        <taxon>Tracheophyta</taxon>
        <taxon>Spermatophyta</taxon>
        <taxon>Magnoliopsida</taxon>
        <taxon>Liliopsida</taxon>
        <taxon>Poales</taxon>
        <taxon>Poaceae</taxon>
        <taxon>PACMAD clade</taxon>
        <taxon>Arundinoideae</taxon>
        <taxon>Arundineae</taxon>
        <taxon>Arundo</taxon>
    </lineage>
</organism>
<dbReference type="AlphaFoldDB" id="A0A0A9CHE7"/>
<evidence type="ECO:0000259" key="1">
    <source>
        <dbReference type="Pfam" id="PF13456"/>
    </source>
</evidence>
<dbReference type="SUPFAM" id="SSF53098">
    <property type="entry name" value="Ribonuclease H-like"/>
    <property type="match status" value="1"/>
</dbReference>
<dbReference type="InterPro" id="IPR026960">
    <property type="entry name" value="RVT-Znf"/>
</dbReference>
<sequence length="606" mass="70188">MFSRNTREQQKVALMQELEITVEARNEKYLGLPVYMGRSIKSTFAYLKERVWKRIQGWKEKLLSKARKDILIKAIAQAMPSYAMSCFDLTKTLCDEISTMICRFWWAQQDQENKVHWLSWEVLTWRKKRGGLGFRDLHLFNLAMLARQGWRLLMNPESLCARVLKAKYFANGQLLNVQEAPGISYAWRSIVRVMQALKEGLIWRVGDGTQINIWNDPWVPAGTKRRHITPRGRVLLTRVSELIDPTTGEWDSNLIREVFWEEDVQNILAIPVRYDMEDSIAWHNDIKGTFSVKSAYHVLDDERVRQTRRQSGESSSSISTQSVEFNWQHIWKLPCPPKVKQFIWRLAHNSLPVRKNIARRGIELDTRCPVCSRFDEDGGHCFLKCKFVRKCWMLLHMEDIRVQLTELSSPQEMLHKILFLEERKRIEIVLLLWTWWEARNKVNVGDPLISIDQTLYRIRSMAAELISKEAGNTTRKRSDSKKWAPPIEGVIKINVDGSFLADQKKGSWGFIARDHEGLVLLAGAGTIYAVHDAQCAEMAACRMTLEATAANGMTRIIIETDCSIMVTALKSNAYDQALAGVWFRDARIFMSLNFSFVDIVFILRDL</sequence>
<evidence type="ECO:0000259" key="2">
    <source>
        <dbReference type="Pfam" id="PF13966"/>
    </source>
</evidence>
<dbReference type="GO" id="GO:0003676">
    <property type="term" value="F:nucleic acid binding"/>
    <property type="evidence" value="ECO:0007669"/>
    <property type="project" value="InterPro"/>
</dbReference>
<dbReference type="GO" id="GO:0004523">
    <property type="term" value="F:RNA-DNA hybrid ribonuclease activity"/>
    <property type="evidence" value="ECO:0007669"/>
    <property type="project" value="InterPro"/>
</dbReference>
<dbReference type="Pfam" id="PF13966">
    <property type="entry name" value="zf-RVT"/>
    <property type="match status" value="1"/>
</dbReference>
<protein>
    <recommendedName>
        <fullName evidence="4">Reverse transcriptase zinc-binding domain-containing protein</fullName>
    </recommendedName>
</protein>
<dbReference type="PANTHER" id="PTHR33116:SF86">
    <property type="entry name" value="REVERSE TRANSCRIPTASE DOMAIN-CONTAINING PROTEIN"/>
    <property type="match status" value="1"/>
</dbReference>
<evidence type="ECO:0008006" key="4">
    <source>
        <dbReference type="Google" id="ProtNLM"/>
    </source>
</evidence>
<reference evidence="3" key="1">
    <citation type="submission" date="2014-09" db="EMBL/GenBank/DDBJ databases">
        <authorList>
            <person name="Magalhaes I.L.F."/>
            <person name="Oliveira U."/>
            <person name="Santos F.R."/>
            <person name="Vidigal T.H.D.A."/>
            <person name="Brescovit A.D."/>
            <person name="Santos A.J."/>
        </authorList>
    </citation>
    <scope>NUCLEOTIDE SEQUENCE</scope>
    <source>
        <tissue evidence="3">Shoot tissue taken approximately 20 cm above the soil surface</tissue>
    </source>
</reference>
<dbReference type="InterPro" id="IPR036397">
    <property type="entry name" value="RNaseH_sf"/>
</dbReference>
<proteinExistence type="predicted"/>
<dbReference type="Gene3D" id="3.30.420.10">
    <property type="entry name" value="Ribonuclease H-like superfamily/Ribonuclease H"/>
    <property type="match status" value="1"/>
</dbReference>
<accession>A0A0A9CHE7</accession>
<dbReference type="CDD" id="cd06222">
    <property type="entry name" value="RNase_H_like"/>
    <property type="match status" value="1"/>
</dbReference>
<dbReference type="InterPro" id="IPR012337">
    <property type="entry name" value="RNaseH-like_sf"/>
</dbReference>
<dbReference type="InterPro" id="IPR044730">
    <property type="entry name" value="RNase_H-like_dom_plant"/>
</dbReference>
<dbReference type="PANTHER" id="PTHR33116">
    <property type="entry name" value="REVERSE TRANSCRIPTASE ZINC-BINDING DOMAIN-CONTAINING PROTEIN-RELATED-RELATED"/>
    <property type="match status" value="1"/>
</dbReference>